<sequence>MSKVYVSFDGWTTKGGKRGYLGIVAHYVDSSGELRDLPIALPQLTGAYTGEAMAEVVMAIFKQFEITVGKLGYFVLDNAHNNNTTINTLALQIGFSATERRLRCGPYTLNLIGQMLLWGEEKESYDNEETERVNEAENMATWRGDGPLGVLVAVINYIKTPQQYALFEKYQKLAIRDQHSPQQSIKWKIETEDAYARSRNNKLPAAPDWMRSDGINAHDWQVIAEYIDVLRPLKQATKRLEGRGKSGAFGAIAEVILVFEYLLGVYEDRLQSYEDVIYDEHTESPEDHLAINLRAALVKAREYYNKLDLSPAYYAAIILHPRYKSYLDAAWADKPDWLESSNRKFQHLWAEYKSLPKPRLRSKVRHNDIEDAINSFIKPAGLTENEEDEYEA</sequence>
<dbReference type="GeneID" id="90954829"/>
<name>A0A834RJR6_9PLEO</name>
<dbReference type="RefSeq" id="XP_065959184.1">
    <property type="nucleotide sequence ID" value="XM_066104620.1"/>
</dbReference>
<dbReference type="KEGG" id="ptrr:90954829"/>
<dbReference type="Proteomes" id="UP000245464">
    <property type="component" value="Chromosome 10"/>
</dbReference>
<evidence type="ECO:0000256" key="2">
    <source>
        <dbReference type="ARBA" id="ARBA00022723"/>
    </source>
</evidence>
<reference evidence="6" key="1">
    <citation type="journal article" date="2018" name="BMC Genomics">
        <title>Comparative genomics of the wheat fungal pathogen Pyrenophora tritici-repentis reveals chromosomal variations and genome plasticity.</title>
        <authorList>
            <person name="Moolhuijzen P."/>
            <person name="See P.T."/>
            <person name="Hane J.K."/>
            <person name="Shi G."/>
            <person name="Liu Z."/>
            <person name="Oliver R.P."/>
            <person name="Moffat C.S."/>
        </authorList>
    </citation>
    <scope>NUCLEOTIDE SEQUENCE [LARGE SCALE GENOMIC DNA]</scope>
    <source>
        <strain evidence="6">M4</strain>
    </source>
</reference>
<evidence type="ECO:0000313" key="7">
    <source>
        <dbReference type="Proteomes" id="UP000245464"/>
    </source>
</evidence>
<dbReference type="GO" id="GO:0008270">
    <property type="term" value="F:zinc ion binding"/>
    <property type="evidence" value="ECO:0007669"/>
    <property type="project" value="UniProtKB-KW"/>
</dbReference>
<dbReference type="PANTHER" id="PTHR46481:SF10">
    <property type="entry name" value="ZINC FINGER BED DOMAIN-CONTAINING PROTEIN 39"/>
    <property type="match status" value="1"/>
</dbReference>
<dbReference type="AlphaFoldDB" id="A0A834RJR6"/>
<dbReference type="GO" id="GO:0005634">
    <property type="term" value="C:nucleus"/>
    <property type="evidence" value="ECO:0007669"/>
    <property type="project" value="UniProtKB-SubCell"/>
</dbReference>
<protein>
    <submittedName>
        <fullName evidence="6">Uncharacterized protein</fullName>
    </submittedName>
</protein>
<proteinExistence type="predicted"/>
<accession>A0A834RJR6</accession>
<evidence type="ECO:0000256" key="4">
    <source>
        <dbReference type="ARBA" id="ARBA00022833"/>
    </source>
</evidence>
<comment type="subcellular location">
    <subcellularLocation>
        <location evidence="1">Nucleus</location>
    </subcellularLocation>
</comment>
<gene>
    <name evidence="6" type="ORF">PtrM4_046020</name>
</gene>
<dbReference type="InterPro" id="IPR052035">
    <property type="entry name" value="ZnF_BED_domain_contain"/>
</dbReference>
<keyword evidence="2" id="KW-0479">Metal-binding</keyword>
<evidence type="ECO:0000256" key="3">
    <source>
        <dbReference type="ARBA" id="ARBA00022771"/>
    </source>
</evidence>
<keyword evidence="3" id="KW-0863">Zinc-finger</keyword>
<organism evidence="6 7">
    <name type="scientific">Pyrenophora tritici-repentis</name>
    <dbReference type="NCBI Taxonomy" id="45151"/>
    <lineage>
        <taxon>Eukaryota</taxon>
        <taxon>Fungi</taxon>
        <taxon>Dikarya</taxon>
        <taxon>Ascomycota</taxon>
        <taxon>Pezizomycotina</taxon>
        <taxon>Dothideomycetes</taxon>
        <taxon>Pleosporomycetidae</taxon>
        <taxon>Pleosporales</taxon>
        <taxon>Pleosporineae</taxon>
        <taxon>Pleosporaceae</taxon>
        <taxon>Pyrenophora</taxon>
    </lineage>
</organism>
<evidence type="ECO:0000256" key="1">
    <source>
        <dbReference type="ARBA" id="ARBA00004123"/>
    </source>
</evidence>
<keyword evidence="5" id="KW-0539">Nucleus</keyword>
<dbReference type="PANTHER" id="PTHR46481">
    <property type="entry name" value="ZINC FINGER BED DOMAIN-CONTAINING PROTEIN 4"/>
    <property type="match status" value="1"/>
</dbReference>
<evidence type="ECO:0000313" key="6">
    <source>
        <dbReference type="EMBL" id="KAF7565168.1"/>
    </source>
</evidence>
<evidence type="ECO:0000256" key="5">
    <source>
        <dbReference type="ARBA" id="ARBA00023242"/>
    </source>
</evidence>
<comment type="caution">
    <text evidence="6">The sequence shown here is derived from an EMBL/GenBank/DDBJ whole genome shotgun (WGS) entry which is preliminary data.</text>
</comment>
<dbReference type="SUPFAM" id="SSF53098">
    <property type="entry name" value="Ribonuclease H-like"/>
    <property type="match status" value="1"/>
</dbReference>
<keyword evidence="4" id="KW-0862">Zinc</keyword>
<dbReference type="InterPro" id="IPR012337">
    <property type="entry name" value="RNaseH-like_sf"/>
</dbReference>
<dbReference type="EMBL" id="NQIK02000010">
    <property type="protein sequence ID" value="KAF7565168.1"/>
    <property type="molecule type" value="Genomic_DNA"/>
</dbReference>